<dbReference type="Proteomes" id="UP001150941">
    <property type="component" value="Unassembled WGS sequence"/>
</dbReference>
<evidence type="ECO:0000313" key="1">
    <source>
        <dbReference type="EMBL" id="KAJ5226475.1"/>
    </source>
</evidence>
<comment type="caution">
    <text evidence="1">The sequence shown here is derived from an EMBL/GenBank/DDBJ whole genome shotgun (WGS) entry which is preliminary data.</text>
</comment>
<dbReference type="RefSeq" id="XP_058329886.1">
    <property type="nucleotide sequence ID" value="XM_058476996.1"/>
</dbReference>
<sequence length="114" mass="12023">MRVPIIEIGSAIASFVLVESPLECRVEVVVGLLVADGEVVVAVVLLAGDDVEETENNEVEVDVEAEVEVAIDVDDSDVNRSDEIPEMSVLNMLPELESDEASAVCVGVIVTGIS</sequence>
<gene>
    <name evidence="1" type="ORF">N7468_007700</name>
</gene>
<dbReference type="GeneID" id="83204299"/>
<organism evidence="1 2">
    <name type="scientific">Penicillium chermesinum</name>
    <dbReference type="NCBI Taxonomy" id="63820"/>
    <lineage>
        <taxon>Eukaryota</taxon>
        <taxon>Fungi</taxon>
        <taxon>Dikarya</taxon>
        <taxon>Ascomycota</taxon>
        <taxon>Pezizomycotina</taxon>
        <taxon>Eurotiomycetes</taxon>
        <taxon>Eurotiomycetidae</taxon>
        <taxon>Eurotiales</taxon>
        <taxon>Aspergillaceae</taxon>
        <taxon>Penicillium</taxon>
    </lineage>
</organism>
<name>A0A9W9TME5_9EURO</name>
<reference evidence="1" key="2">
    <citation type="journal article" date="2023" name="IMA Fungus">
        <title>Comparative genomic study of the Penicillium genus elucidates a diverse pangenome and 15 lateral gene transfer events.</title>
        <authorList>
            <person name="Petersen C."/>
            <person name="Sorensen T."/>
            <person name="Nielsen M.R."/>
            <person name="Sondergaard T.E."/>
            <person name="Sorensen J.L."/>
            <person name="Fitzpatrick D.A."/>
            <person name="Frisvad J.C."/>
            <person name="Nielsen K.L."/>
        </authorList>
    </citation>
    <scope>NUCLEOTIDE SEQUENCE</scope>
    <source>
        <strain evidence="1">IBT 19713</strain>
    </source>
</reference>
<keyword evidence="2" id="KW-1185">Reference proteome</keyword>
<evidence type="ECO:0000313" key="2">
    <source>
        <dbReference type="Proteomes" id="UP001150941"/>
    </source>
</evidence>
<proteinExistence type="predicted"/>
<protein>
    <submittedName>
        <fullName evidence="1">Uncharacterized protein</fullName>
    </submittedName>
</protein>
<dbReference type="EMBL" id="JAPQKS010000005">
    <property type="protein sequence ID" value="KAJ5226475.1"/>
    <property type="molecule type" value="Genomic_DNA"/>
</dbReference>
<reference evidence="1" key="1">
    <citation type="submission" date="2022-11" db="EMBL/GenBank/DDBJ databases">
        <authorList>
            <person name="Petersen C."/>
        </authorList>
    </citation>
    <scope>NUCLEOTIDE SEQUENCE</scope>
    <source>
        <strain evidence="1">IBT 19713</strain>
    </source>
</reference>
<dbReference type="AlphaFoldDB" id="A0A9W9TME5"/>
<accession>A0A9W9TME5</accession>